<evidence type="ECO:0000313" key="1">
    <source>
        <dbReference type="EMBL" id="CCF59117.1"/>
    </source>
</evidence>
<dbReference type="Proteomes" id="UP000005220">
    <property type="component" value="Chromosome 7"/>
</dbReference>
<accession>H2AXL7</accession>
<dbReference type="RefSeq" id="XP_003958252.1">
    <property type="nucleotide sequence ID" value="XM_003958203.1"/>
</dbReference>
<protein>
    <submittedName>
        <fullName evidence="1">Uncharacterized protein</fullName>
    </submittedName>
</protein>
<dbReference type="KEGG" id="kaf:KAFR_0G00840"/>
<gene>
    <name evidence="1" type="primary">KAFR0G00840</name>
    <name evidence="1" type="ORF">KAFR_0G00840</name>
</gene>
<sequence>MNRFVNDNTLQRHFQLSHIVRGRLVWRSGDSLTKLIISLNLKNIGNILEGAEETMEEDGKRDLYFFQIGLIDESLNGYIDSEIMEHTEAKHDAQQMQQAANRRPVIKRNKYSLMYSNKKMRRNRRRRRRSLAQDPIWEEEEDNEYETCHNTTSNDLSSVPRDQPDLENLMYKVFYHKFELLTISDYDEEEDDSELRCSAASGVHYSVV</sequence>
<keyword evidence="2" id="KW-1185">Reference proteome</keyword>
<organism evidence="1 2">
    <name type="scientific">Kazachstania africana (strain ATCC 22294 / BCRC 22015 / CBS 2517 / CECT 1963 / NBRC 1671 / NRRL Y-8276)</name>
    <name type="common">Yeast</name>
    <name type="synonym">Kluyveromyces africanus</name>
    <dbReference type="NCBI Taxonomy" id="1071382"/>
    <lineage>
        <taxon>Eukaryota</taxon>
        <taxon>Fungi</taxon>
        <taxon>Dikarya</taxon>
        <taxon>Ascomycota</taxon>
        <taxon>Saccharomycotina</taxon>
        <taxon>Saccharomycetes</taxon>
        <taxon>Saccharomycetales</taxon>
        <taxon>Saccharomycetaceae</taxon>
        <taxon>Kazachstania</taxon>
    </lineage>
</organism>
<dbReference type="HOGENOM" id="CLU_1321066_0_0_1"/>
<proteinExistence type="predicted"/>
<reference evidence="1 2" key="1">
    <citation type="journal article" date="2011" name="Proc. Natl. Acad. Sci. U.S.A.">
        <title>Evolutionary erosion of yeast sex chromosomes by mating-type switching accidents.</title>
        <authorList>
            <person name="Gordon J.L."/>
            <person name="Armisen D."/>
            <person name="Proux-Wera E."/>
            <person name="Oheigeartaigh S.S."/>
            <person name="Byrne K.P."/>
            <person name="Wolfe K.H."/>
        </authorList>
    </citation>
    <scope>NUCLEOTIDE SEQUENCE [LARGE SCALE GENOMIC DNA]</scope>
    <source>
        <strain evidence="2">ATCC 22294 / BCRC 22015 / CBS 2517 / CECT 1963 / NBRC 1671 / NRRL Y-8276</strain>
    </source>
</reference>
<dbReference type="InParanoid" id="H2AXL7"/>
<dbReference type="AlphaFoldDB" id="H2AXL7"/>
<evidence type="ECO:0000313" key="2">
    <source>
        <dbReference type="Proteomes" id="UP000005220"/>
    </source>
</evidence>
<dbReference type="EMBL" id="HE650827">
    <property type="protein sequence ID" value="CCF59117.1"/>
    <property type="molecule type" value="Genomic_DNA"/>
</dbReference>
<dbReference type="GeneID" id="13884608"/>
<name>H2AXL7_KAZAF</name>